<accession>A0A1M7AG38</accession>
<keyword evidence="3 5" id="KW-0413">Isomerase</keyword>
<dbReference type="SMART" id="SM00363">
    <property type="entry name" value="S4"/>
    <property type="match status" value="1"/>
</dbReference>
<dbReference type="RefSeq" id="WP_072707341.1">
    <property type="nucleotide sequence ID" value="NZ_FRCF01000002.1"/>
</dbReference>
<dbReference type="EC" id="5.4.99.-" evidence="5"/>
<dbReference type="PROSITE" id="PS50889">
    <property type="entry name" value="S4"/>
    <property type="match status" value="1"/>
</dbReference>
<dbReference type="EMBL" id="FRCF01000002">
    <property type="protein sequence ID" value="SHL41708.1"/>
    <property type="molecule type" value="Genomic_DNA"/>
</dbReference>
<protein>
    <recommendedName>
        <fullName evidence="5">Pseudouridine synthase</fullName>
        <ecNumber evidence="5">5.4.99.-</ecNumber>
    </recommendedName>
</protein>
<dbReference type="GO" id="GO:0000455">
    <property type="term" value="P:enzyme-directed rRNA pseudouridine synthesis"/>
    <property type="evidence" value="ECO:0007669"/>
    <property type="project" value="UniProtKB-ARBA"/>
</dbReference>
<evidence type="ECO:0000259" key="6">
    <source>
        <dbReference type="SMART" id="SM00363"/>
    </source>
</evidence>
<dbReference type="Proteomes" id="UP000184206">
    <property type="component" value="Unassembled WGS sequence"/>
</dbReference>
<dbReference type="InterPro" id="IPR050343">
    <property type="entry name" value="RsuA_PseudoU_synthase"/>
</dbReference>
<proteinExistence type="inferred from homology"/>
<dbReference type="PANTHER" id="PTHR47683">
    <property type="entry name" value="PSEUDOURIDINE SYNTHASE FAMILY PROTEIN-RELATED"/>
    <property type="match status" value="1"/>
</dbReference>
<dbReference type="InterPro" id="IPR042092">
    <property type="entry name" value="PsdUridine_s_RsuA/RluB/E/F_cat"/>
</dbReference>
<keyword evidence="8" id="KW-1185">Reference proteome</keyword>
<dbReference type="Gene3D" id="3.10.290.10">
    <property type="entry name" value="RNA-binding S4 domain"/>
    <property type="match status" value="1"/>
</dbReference>
<comment type="similarity">
    <text evidence="1 5">Belongs to the pseudouridine synthase RsuA family.</text>
</comment>
<dbReference type="InterPro" id="IPR020094">
    <property type="entry name" value="TruA/RsuA/RluB/E/F_N"/>
</dbReference>
<dbReference type="FunFam" id="3.30.70.1560:FF:000001">
    <property type="entry name" value="Pseudouridine synthase"/>
    <property type="match status" value="1"/>
</dbReference>
<keyword evidence="2 4" id="KW-0694">RNA-binding</keyword>
<dbReference type="SUPFAM" id="SSF55120">
    <property type="entry name" value="Pseudouridine synthase"/>
    <property type="match status" value="1"/>
</dbReference>
<sequence length="228" mass="25652">MRLDKFLANANIGSRKEVSRMIRNKRVKVDGALIIKPNHQVSYATHVEVDGRRILLEEYIYLMLNKPEGVISSTEDGPTRTVMDLIDHPQVNEMFPVGRLDKDTTGLLLITNDGKFSHALLSPRQKVGKTYEVTLKDDVTDEDLAELETGIPLKDFTTSPAIARKLCDRKVALTIYEGKFHQVKRMFLHLGNEVTALKRIGFGGLELDEALAEGESRYLTDAEVKKLS</sequence>
<feature type="domain" description="RNA-binding S4" evidence="6">
    <location>
        <begin position="1"/>
        <end position="60"/>
    </location>
</feature>
<evidence type="ECO:0000256" key="1">
    <source>
        <dbReference type="ARBA" id="ARBA00008348"/>
    </source>
</evidence>
<name>A0A1M7AG38_9BACL</name>
<dbReference type="CDD" id="cd00165">
    <property type="entry name" value="S4"/>
    <property type="match status" value="1"/>
</dbReference>
<dbReference type="OrthoDB" id="9807213at2"/>
<dbReference type="CDD" id="cd02553">
    <property type="entry name" value="PseudoU_synth_RsuA"/>
    <property type="match status" value="1"/>
</dbReference>
<dbReference type="Pfam" id="PF01479">
    <property type="entry name" value="S4"/>
    <property type="match status" value="1"/>
</dbReference>
<evidence type="ECO:0000313" key="7">
    <source>
        <dbReference type="EMBL" id="SHL41708.1"/>
    </source>
</evidence>
<evidence type="ECO:0000256" key="3">
    <source>
        <dbReference type="ARBA" id="ARBA00023235"/>
    </source>
</evidence>
<dbReference type="GO" id="GO:0120159">
    <property type="term" value="F:rRNA pseudouridine synthase activity"/>
    <property type="evidence" value="ECO:0007669"/>
    <property type="project" value="UniProtKB-ARBA"/>
</dbReference>
<dbReference type="PANTHER" id="PTHR47683:SF4">
    <property type="entry name" value="PSEUDOURIDINE SYNTHASE"/>
    <property type="match status" value="1"/>
</dbReference>
<dbReference type="STRING" id="1123231.SAMN02745189_00144"/>
<dbReference type="Gene3D" id="3.30.70.580">
    <property type="entry name" value="Pseudouridine synthase I, catalytic domain, N-terminal subdomain"/>
    <property type="match status" value="1"/>
</dbReference>
<dbReference type="GO" id="GO:0003723">
    <property type="term" value="F:RNA binding"/>
    <property type="evidence" value="ECO:0007669"/>
    <property type="project" value="UniProtKB-KW"/>
</dbReference>
<evidence type="ECO:0000256" key="5">
    <source>
        <dbReference type="RuleBase" id="RU003887"/>
    </source>
</evidence>
<dbReference type="AlphaFoldDB" id="A0A1M7AG38"/>
<dbReference type="InterPro" id="IPR020103">
    <property type="entry name" value="PsdUridine_synth_cat_dom_sf"/>
</dbReference>
<gene>
    <name evidence="7" type="ORF">SAMN02745189_00144</name>
</gene>
<dbReference type="InterPro" id="IPR036986">
    <property type="entry name" value="S4_RNA-bd_sf"/>
</dbReference>
<dbReference type="PROSITE" id="PS01149">
    <property type="entry name" value="PSI_RSU"/>
    <property type="match status" value="1"/>
</dbReference>
<dbReference type="InterPro" id="IPR002942">
    <property type="entry name" value="S4_RNA-bd"/>
</dbReference>
<dbReference type="Gene3D" id="3.30.70.1560">
    <property type="entry name" value="Alpha-L RNA-binding motif"/>
    <property type="match status" value="1"/>
</dbReference>
<evidence type="ECO:0000313" key="8">
    <source>
        <dbReference type="Proteomes" id="UP000184206"/>
    </source>
</evidence>
<organism evidence="7 8">
    <name type="scientific">Lacicoccus alkaliphilus DSM 16010</name>
    <dbReference type="NCBI Taxonomy" id="1123231"/>
    <lineage>
        <taxon>Bacteria</taxon>
        <taxon>Bacillati</taxon>
        <taxon>Bacillota</taxon>
        <taxon>Bacilli</taxon>
        <taxon>Bacillales</taxon>
        <taxon>Salinicoccaceae</taxon>
        <taxon>Lacicoccus</taxon>
    </lineage>
</organism>
<dbReference type="NCBIfam" id="TIGR00093">
    <property type="entry name" value="pseudouridine synthase"/>
    <property type="match status" value="1"/>
</dbReference>
<dbReference type="InterPro" id="IPR018496">
    <property type="entry name" value="PsdUridine_synth_RsuA/RluB_CS"/>
</dbReference>
<dbReference type="Pfam" id="PF00849">
    <property type="entry name" value="PseudoU_synth_2"/>
    <property type="match status" value="1"/>
</dbReference>
<reference evidence="7 8" key="1">
    <citation type="submission" date="2016-11" db="EMBL/GenBank/DDBJ databases">
        <authorList>
            <person name="Jaros S."/>
            <person name="Januszkiewicz K."/>
            <person name="Wedrychowicz H."/>
        </authorList>
    </citation>
    <scope>NUCLEOTIDE SEQUENCE [LARGE SCALE GENOMIC DNA]</scope>
    <source>
        <strain evidence="7 8">DSM 16010</strain>
    </source>
</reference>
<dbReference type="InterPro" id="IPR006145">
    <property type="entry name" value="PsdUridine_synth_RsuA/RluA"/>
</dbReference>
<dbReference type="SUPFAM" id="SSF55174">
    <property type="entry name" value="Alpha-L RNA-binding motif"/>
    <property type="match status" value="1"/>
</dbReference>
<evidence type="ECO:0000256" key="4">
    <source>
        <dbReference type="PROSITE-ProRule" id="PRU00182"/>
    </source>
</evidence>
<dbReference type="InterPro" id="IPR000748">
    <property type="entry name" value="PsdUridine_synth_RsuA/RluB/E/F"/>
</dbReference>
<evidence type="ECO:0000256" key="2">
    <source>
        <dbReference type="ARBA" id="ARBA00022884"/>
    </source>
</evidence>
<dbReference type="GO" id="GO:0005829">
    <property type="term" value="C:cytosol"/>
    <property type="evidence" value="ECO:0007669"/>
    <property type="project" value="UniProtKB-ARBA"/>
</dbReference>